<comment type="caution">
    <text evidence="2">The sequence shown here is derived from an EMBL/GenBank/DDBJ whole genome shotgun (WGS) entry which is preliminary data.</text>
</comment>
<protein>
    <submittedName>
        <fullName evidence="2">Uncharacterized protein</fullName>
    </submittedName>
</protein>
<proteinExistence type="predicted"/>
<name>A0A9J5XX57_SOLCO</name>
<evidence type="ECO:0000313" key="2">
    <source>
        <dbReference type="EMBL" id="KAG5591792.1"/>
    </source>
</evidence>
<feature type="compositionally biased region" description="Basic and acidic residues" evidence="1">
    <location>
        <begin position="14"/>
        <end position="25"/>
    </location>
</feature>
<evidence type="ECO:0000256" key="1">
    <source>
        <dbReference type="SAM" id="MobiDB-lite"/>
    </source>
</evidence>
<feature type="region of interest" description="Disordered" evidence="1">
    <location>
        <begin position="1"/>
        <end position="28"/>
    </location>
</feature>
<evidence type="ECO:0000313" key="3">
    <source>
        <dbReference type="Proteomes" id="UP000824120"/>
    </source>
</evidence>
<reference evidence="2 3" key="1">
    <citation type="submission" date="2020-09" db="EMBL/GenBank/DDBJ databases">
        <title>De no assembly of potato wild relative species, Solanum commersonii.</title>
        <authorList>
            <person name="Cho K."/>
        </authorList>
    </citation>
    <scope>NUCLEOTIDE SEQUENCE [LARGE SCALE GENOMIC DNA]</scope>
    <source>
        <strain evidence="2">LZ3.2</strain>
        <tissue evidence="2">Leaf</tissue>
    </source>
</reference>
<dbReference type="EMBL" id="JACXVP010000008">
    <property type="protein sequence ID" value="KAG5591792.1"/>
    <property type="molecule type" value="Genomic_DNA"/>
</dbReference>
<organism evidence="2 3">
    <name type="scientific">Solanum commersonii</name>
    <name type="common">Commerson's wild potato</name>
    <name type="synonym">Commerson's nightshade</name>
    <dbReference type="NCBI Taxonomy" id="4109"/>
    <lineage>
        <taxon>Eukaryota</taxon>
        <taxon>Viridiplantae</taxon>
        <taxon>Streptophyta</taxon>
        <taxon>Embryophyta</taxon>
        <taxon>Tracheophyta</taxon>
        <taxon>Spermatophyta</taxon>
        <taxon>Magnoliopsida</taxon>
        <taxon>eudicotyledons</taxon>
        <taxon>Gunneridae</taxon>
        <taxon>Pentapetalae</taxon>
        <taxon>asterids</taxon>
        <taxon>lamiids</taxon>
        <taxon>Solanales</taxon>
        <taxon>Solanaceae</taxon>
        <taxon>Solanoideae</taxon>
        <taxon>Solaneae</taxon>
        <taxon>Solanum</taxon>
    </lineage>
</organism>
<dbReference type="OrthoDB" id="1717805at2759"/>
<dbReference type="AlphaFoldDB" id="A0A9J5XX57"/>
<accession>A0A9J5XX57</accession>
<sequence length="101" mass="11184">MGPPAKSNVAYSNKEADNSSRDRPMTQDQYHNLYQLLQHMKLGSDIQNSTEEVATANCAGFTSFTSPRSYSTVSVNSISWILGFWILDSDLSSPPLELPQV</sequence>
<keyword evidence="3" id="KW-1185">Reference proteome</keyword>
<gene>
    <name evidence="2" type="ORF">H5410_042306</name>
</gene>
<dbReference type="Proteomes" id="UP000824120">
    <property type="component" value="Chromosome 8"/>
</dbReference>